<proteinExistence type="inferred from homology"/>
<dbReference type="PANTHER" id="PTHR45825">
    <property type="entry name" value="GRANULE-BOUND STARCH SYNTHASE 1, CHLOROPLASTIC/AMYLOPLASTIC"/>
    <property type="match status" value="1"/>
</dbReference>
<dbReference type="SUPFAM" id="SSF53756">
    <property type="entry name" value="UDP-Glycosyltransferase/glycogen phosphorylase"/>
    <property type="match status" value="1"/>
</dbReference>
<dbReference type="RefSeq" id="WP_149330961.1">
    <property type="nucleotide sequence ID" value="NZ_QOVF01000001.1"/>
</dbReference>
<feature type="domain" description="Glycosyl transferase family 1" evidence="12">
    <location>
        <begin position="325"/>
        <end position="469"/>
    </location>
</feature>
<dbReference type="Proteomes" id="UP000463138">
    <property type="component" value="Unassembled WGS sequence"/>
</dbReference>
<comment type="function">
    <text evidence="2 11">Synthesizes alpha-1,4-glucan chains using ADP-glucose.</text>
</comment>
<dbReference type="GO" id="GO:0005978">
    <property type="term" value="P:glycogen biosynthetic process"/>
    <property type="evidence" value="ECO:0007669"/>
    <property type="project" value="UniProtKB-UniRule"/>
</dbReference>
<dbReference type="Pfam" id="PF00534">
    <property type="entry name" value="Glycos_transf_1"/>
    <property type="match status" value="1"/>
</dbReference>
<comment type="catalytic activity">
    <reaction evidence="1 11">
        <text>[(1-&gt;4)-alpha-D-glucosyl](n) + ADP-alpha-D-glucose = [(1-&gt;4)-alpha-D-glucosyl](n+1) + ADP + H(+)</text>
        <dbReference type="Rhea" id="RHEA:18189"/>
        <dbReference type="Rhea" id="RHEA-COMP:9584"/>
        <dbReference type="Rhea" id="RHEA-COMP:9587"/>
        <dbReference type="ChEBI" id="CHEBI:15378"/>
        <dbReference type="ChEBI" id="CHEBI:15444"/>
        <dbReference type="ChEBI" id="CHEBI:57498"/>
        <dbReference type="ChEBI" id="CHEBI:456216"/>
        <dbReference type="EC" id="2.4.1.21"/>
    </reaction>
</comment>
<evidence type="ECO:0000256" key="1">
    <source>
        <dbReference type="ARBA" id="ARBA00001478"/>
    </source>
</evidence>
<dbReference type="Pfam" id="PF08323">
    <property type="entry name" value="Glyco_transf_5"/>
    <property type="match status" value="1"/>
</dbReference>
<comment type="caution">
    <text evidence="14">The sequence shown here is derived from an EMBL/GenBank/DDBJ whole genome shotgun (WGS) entry which is preliminary data.</text>
</comment>
<evidence type="ECO:0000256" key="8">
    <source>
        <dbReference type="ARBA" id="ARBA00022679"/>
    </source>
</evidence>
<dbReference type="InterPro" id="IPR013534">
    <property type="entry name" value="Starch_synth_cat_dom"/>
</dbReference>
<keyword evidence="7 11" id="KW-0328">Glycosyltransferase</keyword>
<dbReference type="Gene3D" id="3.40.50.2000">
    <property type="entry name" value="Glycogen Phosphorylase B"/>
    <property type="match status" value="2"/>
</dbReference>
<evidence type="ECO:0000256" key="10">
    <source>
        <dbReference type="ARBA" id="ARBA00031722"/>
    </source>
</evidence>
<evidence type="ECO:0000256" key="11">
    <source>
        <dbReference type="HAMAP-Rule" id="MF_00484"/>
    </source>
</evidence>
<evidence type="ECO:0000256" key="7">
    <source>
        <dbReference type="ARBA" id="ARBA00022676"/>
    </source>
</evidence>
<evidence type="ECO:0000256" key="4">
    <source>
        <dbReference type="ARBA" id="ARBA00010281"/>
    </source>
</evidence>
<keyword evidence="15" id="KW-1185">Reference proteome</keyword>
<dbReference type="InterPro" id="IPR011835">
    <property type="entry name" value="GS/SS"/>
</dbReference>
<evidence type="ECO:0000256" key="9">
    <source>
        <dbReference type="ARBA" id="ARBA00023056"/>
    </source>
</evidence>
<evidence type="ECO:0000313" key="14">
    <source>
        <dbReference type="EMBL" id="KAA0695961.1"/>
    </source>
</evidence>
<evidence type="ECO:0000259" key="12">
    <source>
        <dbReference type="Pfam" id="PF00534"/>
    </source>
</evidence>
<dbReference type="NCBIfam" id="NF001901">
    <property type="entry name" value="PRK00654.1-5"/>
    <property type="match status" value="1"/>
</dbReference>
<comment type="similarity">
    <text evidence="4 11">Belongs to the glycosyltransferase 1 family. Bacterial/plant glycogen synthase subfamily.</text>
</comment>
<dbReference type="NCBIfam" id="NF001899">
    <property type="entry name" value="PRK00654.1-2"/>
    <property type="match status" value="1"/>
</dbReference>
<dbReference type="GO" id="GO:0009011">
    <property type="term" value="F:alpha-1,4-glucan glucosyltransferase (ADP-glucose donor) activity"/>
    <property type="evidence" value="ECO:0007669"/>
    <property type="project" value="UniProtKB-UniRule"/>
</dbReference>
<dbReference type="OrthoDB" id="9808590at2"/>
<keyword evidence="9 11" id="KW-0320">Glycogen biosynthesis</keyword>
<dbReference type="GO" id="GO:0004373">
    <property type="term" value="F:alpha-1,4-glucan glucosyltransferase (UDP-glucose donor) activity"/>
    <property type="evidence" value="ECO:0007669"/>
    <property type="project" value="InterPro"/>
</dbReference>
<name>A0A7V7GV96_9GAMM</name>
<organism evidence="14 15">
    <name type="scientific">Halopseudomonas laoshanensis</name>
    <dbReference type="NCBI Taxonomy" id="2268758"/>
    <lineage>
        <taxon>Bacteria</taxon>
        <taxon>Pseudomonadati</taxon>
        <taxon>Pseudomonadota</taxon>
        <taxon>Gammaproteobacteria</taxon>
        <taxon>Pseudomonadales</taxon>
        <taxon>Pseudomonadaceae</taxon>
        <taxon>Halopseudomonas</taxon>
    </lineage>
</organism>
<reference evidence="14 15" key="1">
    <citation type="submission" date="2018-07" db="EMBL/GenBank/DDBJ databases">
        <title>Pseudomonas laoshanensis sp. nov., isolated from soil.</title>
        <authorList>
            <person name="Sun J."/>
            <person name="Yu L."/>
            <person name="Wang M."/>
            <person name="Zhang C."/>
        </authorList>
    </citation>
    <scope>NUCLEOTIDE SEQUENCE [LARGE SCALE GENOMIC DNA]</scope>
    <source>
        <strain evidence="14 15">Y22</strain>
    </source>
</reference>
<evidence type="ECO:0000256" key="5">
    <source>
        <dbReference type="ARBA" id="ARBA00012588"/>
    </source>
</evidence>
<protein>
    <recommendedName>
        <fullName evidence="6 11">Glycogen synthase</fullName>
        <ecNumber evidence="5 11">2.4.1.21</ecNumber>
    </recommendedName>
    <alternativeName>
        <fullName evidence="10 11">Starch [bacterial glycogen] synthase</fullName>
    </alternativeName>
</protein>
<gene>
    <name evidence="11" type="primary">glgA</name>
    <name evidence="14" type="ORF">DT594_00925</name>
</gene>
<feature type="domain" description="Starch synthase catalytic" evidence="13">
    <location>
        <begin position="37"/>
        <end position="271"/>
    </location>
</feature>
<dbReference type="UniPathway" id="UPA00164"/>
<keyword evidence="8 11" id="KW-0808">Transferase</keyword>
<evidence type="ECO:0000256" key="2">
    <source>
        <dbReference type="ARBA" id="ARBA00002764"/>
    </source>
</evidence>
<dbReference type="NCBIfam" id="TIGR02095">
    <property type="entry name" value="glgA"/>
    <property type="match status" value="1"/>
</dbReference>
<evidence type="ECO:0000313" key="15">
    <source>
        <dbReference type="Proteomes" id="UP000463138"/>
    </source>
</evidence>
<sequence length="524" mass="57602">MGKALTKETIESNTRGAPIEPTLIQEPADILPIHRKKVLFVTSELADLVKVGGLGDVSAALPRALSRYHWVRVMVPGYPQVINSGYPIQIIADLPGYAALPPCQIGRMTLEDGLTLYVVICPELYDRPGTPYGDSNGRDWPDNHIRFARFGLAAAALASGEVCPSWQPDLVHAHDWPAALTPAYMTWRGQHTPTVFTVHNLAYQGLCEMHCAVELGLPPEALNLDGVEFYGKLSFLKAGLTYADHITTVSKTYAEEITAPEMGCGLHGLLSQRAENQQLSGFVNGIDKCWDPQTDSHLIQNFSAGEWEARHANTRYVEQLFGLQPSEGPLFAIVSRLVEQKGLDLLPGVIEQIIAGGGRLVVLGQGQPELEQMIAQLAQRFPEHVGFHRGFNEADARRMFAGSDFLLMPSRYEPCGLSQSYAQCFGSLPIAHRTGGLADTIEDDQTGFLFDEMTADSFAGAIERALNTYLLPPLLEAMRCKAMQAPQYWLQAAKPYAQLYHSLAEQSLFASLARPGRDQRTQSL</sequence>
<dbReference type="EMBL" id="QOVF01000001">
    <property type="protein sequence ID" value="KAA0695961.1"/>
    <property type="molecule type" value="Genomic_DNA"/>
</dbReference>
<dbReference type="InterPro" id="IPR001296">
    <property type="entry name" value="Glyco_trans_1"/>
</dbReference>
<dbReference type="CDD" id="cd03791">
    <property type="entry name" value="GT5_Glycogen_synthase_DULL1-like"/>
    <property type="match status" value="1"/>
</dbReference>
<accession>A0A7V7GV96</accession>
<comment type="pathway">
    <text evidence="3 11">Glycan biosynthesis; glycogen biosynthesis.</text>
</comment>
<evidence type="ECO:0000256" key="3">
    <source>
        <dbReference type="ARBA" id="ARBA00004964"/>
    </source>
</evidence>
<feature type="binding site" evidence="11">
    <location>
        <position position="50"/>
    </location>
    <ligand>
        <name>ADP-alpha-D-glucose</name>
        <dbReference type="ChEBI" id="CHEBI:57498"/>
    </ligand>
</feature>
<evidence type="ECO:0000259" key="13">
    <source>
        <dbReference type="Pfam" id="PF08323"/>
    </source>
</evidence>
<dbReference type="HAMAP" id="MF_00484">
    <property type="entry name" value="Glycogen_synth"/>
    <property type="match status" value="1"/>
</dbReference>
<dbReference type="EC" id="2.4.1.21" evidence="5 11"/>
<evidence type="ECO:0000256" key="6">
    <source>
        <dbReference type="ARBA" id="ARBA00019935"/>
    </source>
</evidence>
<dbReference type="AlphaFoldDB" id="A0A7V7GV96"/>
<dbReference type="PANTHER" id="PTHR45825:SF8">
    <property type="entry name" value="GLYCOGEN SYNTHASE"/>
    <property type="match status" value="1"/>
</dbReference>